<gene>
    <name evidence="3" type="ORF">TSYNT_6160</name>
</gene>
<dbReference type="STRING" id="224999.GCA_001485475_00786"/>
<dbReference type="CDD" id="cd00093">
    <property type="entry name" value="HTH_XRE"/>
    <property type="match status" value="3"/>
</dbReference>
<dbReference type="GO" id="GO:0005829">
    <property type="term" value="C:cytosol"/>
    <property type="evidence" value="ECO:0007669"/>
    <property type="project" value="TreeGrafter"/>
</dbReference>
<reference evidence="3" key="1">
    <citation type="journal article" date="2016" name="Genome Announc.">
        <title>Draft Genome Sequence of the Syntrophic Lactate-Degrading Bacterium Tepidanaerobacter syntrophicus JLT.</title>
        <authorList>
            <person name="Matsuura N."/>
            <person name="Ohashi A."/>
            <person name="Tourlousse D.M."/>
            <person name="Sekiguchi Y."/>
        </authorList>
    </citation>
    <scope>NUCLEOTIDE SEQUENCE [LARGE SCALE GENOMIC DNA]</scope>
    <source>
        <strain evidence="3">JL</strain>
    </source>
</reference>
<evidence type="ECO:0000259" key="2">
    <source>
        <dbReference type="PROSITE" id="PS50943"/>
    </source>
</evidence>
<dbReference type="SUPFAM" id="SSF47413">
    <property type="entry name" value="lambda repressor-like DNA-binding domains"/>
    <property type="match status" value="3"/>
</dbReference>
<dbReference type="InterPro" id="IPR050807">
    <property type="entry name" value="TransReg_Diox_bact_type"/>
</dbReference>
<keyword evidence="1" id="KW-0238">DNA-binding</keyword>
<sequence length="254" mass="28129">MIESKIIRSLRQKRNMTLEDLARQTGLSVSYLSEVERGKKQPSLETLEKISQALNISRDALLSPTSPANTSGLGAKISIIREEKGMSLSELAEKANISPSYLCQIENSKVMPALSTLKNIAAALDVEPELLMASTSFVGYKIKKIRRERNITQAQLAKKAGVSTGLIGQIESGKVEPSIKTLEKIAAALSLSPCFFVSEDDELTSTLKSMNPEIRELLNDPRVRSALELLADCSTEEFTFILKFIQLYKEHRRV</sequence>
<feature type="domain" description="HTH cro/C1-type" evidence="2">
    <location>
        <begin position="77"/>
        <end position="131"/>
    </location>
</feature>
<dbReference type="PANTHER" id="PTHR46797:SF1">
    <property type="entry name" value="METHYLPHOSPHONATE SYNTHASE"/>
    <property type="match status" value="1"/>
</dbReference>
<evidence type="ECO:0000313" key="3">
    <source>
        <dbReference type="EMBL" id="GAQ24780.1"/>
    </source>
</evidence>
<evidence type="ECO:0000256" key="1">
    <source>
        <dbReference type="ARBA" id="ARBA00023125"/>
    </source>
</evidence>
<dbReference type="PROSITE" id="PS50943">
    <property type="entry name" value="HTH_CROC1"/>
    <property type="match status" value="3"/>
</dbReference>
<proteinExistence type="predicted"/>
<accession>A0A0U9HHN1</accession>
<dbReference type="SMART" id="SM00530">
    <property type="entry name" value="HTH_XRE"/>
    <property type="match status" value="3"/>
</dbReference>
<dbReference type="Pfam" id="PF01381">
    <property type="entry name" value="HTH_3"/>
    <property type="match status" value="3"/>
</dbReference>
<dbReference type="InterPro" id="IPR001387">
    <property type="entry name" value="Cro/C1-type_HTH"/>
</dbReference>
<name>A0A0U9HHN1_9FIRM</name>
<dbReference type="OrthoDB" id="371153at2"/>
<dbReference type="PANTHER" id="PTHR46797">
    <property type="entry name" value="HTH-TYPE TRANSCRIPTIONAL REGULATOR"/>
    <property type="match status" value="1"/>
</dbReference>
<protein>
    <submittedName>
        <fullName evidence="3">Helix-turn-helix domain-containing protein</fullName>
    </submittedName>
</protein>
<dbReference type="Proteomes" id="UP000062160">
    <property type="component" value="Unassembled WGS sequence"/>
</dbReference>
<organism evidence="3">
    <name type="scientific">Tepidanaerobacter syntrophicus</name>
    <dbReference type="NCBI Taxonomy" id="224999"/>
    <lineage>
        <taxon>Bacteria</taxon>
        <taxon>Bacillati</taxon>
        <taxon>Bacillota</taxon>
        <taxon>Clostridia</taxon>
        <taxon>Thermosediminibacterales</taxon>
        <taxon>Tepidanaerobacteraceae</taxon>
        <taxon>Tepidanaerobacter</taxon>
    </lineage>
</organism>
<dbReference type="GO" id="GO:0003700">
    <property type="term" value="F:DNA-binding transcription factor activity"/>
    <property type="evidence" value="ECO:0007669"/>
    <property type="project" value="TreeGrafter"/>
</dbReference>
<feature type="domain" description="HTH cro/C1-type" evidence="2">
    <location>
        <begin position="7"/>
        <end position="61"/>
    </location>
</feature>
<evidence type="ECO:0000313" key="4">
    <source>
        <dbReference type="Proteomes" id="UP000062160"/>
    </source>
</evidence>
<dbReference type="RefSeq" id="WP_059031927.1">
    <property type="nucleotide sequence ID" value="NZ_BSDN01000003.1"/>
</dbReference>
<feature type="domain" description="HTH cro/C1-type" evidence="2">
    <location>
        <begin position="142"/>
        <end position="196"/>
    </location>
</feature>
<dbReference type="EMBL" id="DF977000">
    <property type="protein sequence ID" value="GAQ24780.1"/>
    <property type="molecule type" value="Genomic_DNA"/>
</dbReference>
<dbReference type="Gene3D" id="1.10.260.40">
    <property type="entry name" value="lambda repressor-like DNA-binding domains"/>
    <property type="match status" value="3"/>
</dbReference>
<keyword evidence="4" id="KW-1185">Reference proteome</keyword>
<dbReference type="GO" id="GO:0003677">
    <property type="term" value="F:DNA binding"/>
    <property type="evidence" value="ECO:0007669"/>
    <property type="project" value="UniProtKB-KW"/>
</dbReference>
<dbReference type="AlphaFoldDB" id="A0A0U9HHN1"/>
<dbReference type="InterPro" id="IPR010982">
    <property type="entry name" value="Lambda_DNA-bd_dom_sf"/>
</dbReference>